<dbReference type="EMBL" id="MCFH01000051">
    <property type="protein sequence ID" value="ORX43631.1"/>
    <property type="molecule type" value="Genomic_DNA"/>
</dbReference>
<evidence type="ECO:0000313" key="5">
    <source>
        <dbReference type="Proteomes" id="UP000193719"/>
    </source>
</evidence>
<evidence type="ECO:0000313" key="4">
    <source>
        <dbReference type="EMBL" id="ORX43631.1"/>
    </source>
</evidence>
<protein>
    <recommendedName>
        <fullName evidence="6">DUF866-domain-containing protein</fullName>
    </recommendedName>
</protein>
<dbReference type="STRING" id="1754191.A0A1Y1V0X9"/>
<reference evidence="4 5" key="2">
    <citation type="submission" date="2016-08" db="EMBL/GenBank/DDBJ databases">
        <title>Pervasive Adenine N6-methylation of Active Genes in Fungi.</title>
        <authorList>
            <consortium name="DOE Joint Genome Institute"/>
            <person name="Mondo S.J."/>
            <person name="Dannebaum R.O."/>
            <person name="Kuo R.C."/>
            <person name="Labutti K."/>
            <person name="Haridas S."/>
            <person name="Kuo A."/>
            <person name="Salamov A."/>
            <person name="Ahrendt S.R."/>
            <person name="Lipzen A."/>
            <person name="Sullivan W."/>
            <person name="Andreopoulos W.B."/>
            <person name="Clum A."/>
            <person name="Lindquist E."/>
            <person name="Daum C."/>
            <person name="Ramamoorthy G.K."/>
            <person name="Gryganskyi A."/>
            <person name="Culley D."/>
            <person name="Magnuson J.K."/>
            <person name="James T.Y."/>
            <person name="O'Malley M.A."/>
            <person name="Stajich J.E."/>
            <person name="Spatafora J.W."/>
            <person name="Visel A."/>
            <person name="Grigoriev I.V."/>
        </authorList>
    </citation>
    <scope>NUCLEOTIDE SEQUENCE [LARGE SCALE GENOMIC DNA]</scope>
    <source>
        <strain evidence="5">finn</strain>
    </source>
</reference>
<reference evidence="4 5" key="1">
    <citation type="submission" date="2016-08" db="EMBL/GenBank/DDBJ databases">
        <title>Genomes of anaerobic fungi encode conserved fungal cellulosomes for biomass hydrolysis.</title>
        <authorList>
            <consortium name="DOE Joint Genome Institute"/>
            <person name="Haitjema C.H."/>
            <person name="Gilmore S.P."/>
            <person name="Henske J.K."/>
            <person name="Solomon K.V."/>
            <person name="De Groot R."/>
            <person name="Kuo A."/>
            <person name="Mondo S.J."/>
            <person name="Salamov A.A."/>
            <person name="Labutti K."/>
            <person name="Zhao Z."/>
            <person name="Chiniquy J."/>
            <person name="Barry K."/>
            <person name="Brewer H.M."/>
            <person name="Purvine S.O."/>
            <person name="Wright A.T."/>
            <person name="Boxma B."/>
            <person name="Van Alen T."/>
            <person name="Hackstein J.H."/>
            <person name="Baker S.E."/>
            <person name="Grigoriev I.V."/>
            <person name="O'Malley M.A."/>
        </authorList>
    </citation>
    <scope>NUCLEOTIDE SEQUENCE [LARGE SCALE GENOMIC DNA]</scope>
    <source>
        <strain evidence="5">finn</strain>
    </source>
</reference>
<keyword evidence="3" id="KW-0862">Zinc</keyword>
<dbReference type="AlphaFoldDB" id="A0A1Y1V0X9"/>
<keyword evidence="5" id="KW-1185">Reference proteome</keyword>
<evidence type="ECO:0000256" key="1">
    <source>
        <dbReference type="ARBA" id="ARBA00007818"/>
    </source>
</evidence>
<dbReference type="PANTHER" id="PTHR12857">
    <property type="entry name" value="CXXC MOTIF CONTAINING ZINC BINDING PROTEIN"/>
    <property type="match status" value="1"/>
</dbReference>
<dbReference type="PANTHER" id="PTHR12857:SF0">
    <property type="entry name" value="CXXC MOTIF CONTAINING ZINC BINDING PROTEIN"/>
    <property type="match status" value="1"/>
</dbReference>
<dbReference type="SUPFAM" id="SSF141678">
    <property type="entry name" value="MAL13P1.257-like"/>
    <property type="match status" value="1"/>
</dbReference>
<comment type="caution">
    <text evidence="4">The sequence shown here is derived from an EMBL/GenBank/DDBJ whole genome shotgun (WGS) entry which is preliminary data.</text>
</comment>
<dbReference type="OrthoDB" id="10248838at2759"/>
<organism evidence="4 5">
    <name type="scientific">Piromyces finnis</name>
    <dbReference type="NCBI Taxonomy" id="1754191"/>
    <lineage>
        <taxon>Eukaryota</taxon>
        <taxon>Fungi</taxon>
        <taxon>Fungi incertae sedis</taxon>
        <taxon>Chytridiomycota</taxon>
        <taxon>Chytridiomycota incertae sedis</taxon>
        <taxon>Neocallimastigomycetes</taxon>
        <taxon>Neocallimastigales</taxon>
        <taxon>Neocallimastigaceae</taxon>
        <taxon>Piromyces</taxon>
    </lineage>
</organism>
<proteinExistence type="inferred from homology"/>
<name>A0A1Y1V0X9_9FUNG</name>
<keyword evidence="2" id="KW-0479">Metal-binding</keyword>
<accession>A0A1Y1V0X9</accession>
<evidence type="ECO:0000256" key="3">
    <source>
        <dbReference type="ARBA" id="ARBA00022833"/>
    </source>
</evidence>
<comment type="similarity">
    <text evidence="1">Belongs to the UPF0587 family.</text>
</comment>
<dbReference type="GO" id="GO:0008270">
    <property type="term" value="F:zinc ion binding"/>
    <property type="evidence" value="ECO:0007669"/>
    <property type="project" value="TreeGrafter"/>
</dbReference>
<dbReference type="Proteomes" id="UP000193719">
    <property type="component" value="Unassembled WGS sequence"/>
</dbReference>
<dbReference type="Pfam" id="PF05907">
    <property type="entry name" value="CXXC_Zn-b_euk"/>
    <property type="match status" value="1"/>
</dbReference>
<evidence type="ECO:0000256" key="2">
    <source>
        <dbReference type="ARBA" id="ARBA00022723"/>
    </source>
</evidence>
<sequence>MGRFQIQWKMYKENVSKIKPVDNEWEIKFKCEKCDEISNTFAVVDGDEEMEIPGSRGVSNLVIKCKSCKSNGNVNIEKNSIQAYDDENENFKPLVNMECRGLIPEEWNISGMFEGEGSSENKIEEIELEDREWSGYDEENDAAILISDVDYQIKKIK</sequence>
<dbReference type="InterPro" id="IPR008584">
    <property type="entry name" value="CXXC_Zn-binding_euk"/>
</dbReference>
<gene>
    <name evidence="4" type="ORF">BCR36DRAFT_360814</name>
</gene>
<evidence type="ECO:0008006" key="6">
    <source>
        <dbReference type="Google" id="ProtNLM"/>
    </source>
</evidence>